<gene>
    <name evidence="1" type="ORF">DXN04_01230</name>
</gene>
<evidence type="ECO:0000313" key="1">
    <source>
        <dbReference type="EMBL" id="RFM36165.1"/>
    </source>
</evidence>
<dbReference type="EMBL" id="QTJV01000001">
    <property type="protein sequence ID" value="RFM36165.1"/>
    <property type="molecule type" value="Genomic_DNA"/>
</dbReference>
<dbReference type="OrthoDB" id="674574at2"/>
<dbReference type="Proteomes" id="UP000261174">
    <property type="component" value="Unassembled WGS sequence"/>
</dbReference>
<comment type="caution">
    <text evidence="1">The sequence shown here is derived from an EMBL/GenBank/DDBJ whole genome shotgun (WGS) entry which is preliminary data.</text>
</comment>
<reference evidence="1 2" key="1">
    <citation type="submission" date="2018-08" db="EMBL/GenBank/DDBJ databases">
        <title>Chitinophaga sp. K20C18050901, a novel bacterium isolated from forest soil.</title>
        <authorList>
            <person name="Wang C."/>
        </authorList>
    </citation>
    <scope>NUCLEOTIDE SEQUENCE [LARGE SCALE GENOMIC DNA]</scope>
    <source>
        <strain evidence="1 2">K20C18050901</strain>
    </source>
</reference>
<name>A0A3E1P7J8_9BACT</name>
<accession>A0A3E1P7J8</accession>
<sequence>MKSLLSILFTCISTLAAGQQKEVKSIKAVYDSNALPELYNKIPIGIQFAYANGEVRSTSGFLRGNYNWNRIKVVPSSGSFQNGYLLLDRKALISQHYTVQLTITTADIPQSMTADISLPKLDSIRFHHYADSLKRGFHYYLNVEGIYSSGKIFPLDTSTVSFEVSEGKLLGQDLLINNNETNIQSINATATYKNDERLKALTTIPVKKLNE</sequence>
<evidence type="ECO:0000313" key="2">
    <source>
        <dbReference type="Proteomes" id="UP000261174"/>
    </source>
</evidence>
<dbReference type="RefSeq" id="WP_116851495.1">
    <property type="nucleotide sequence ID" value="NZ_QTJV01000001.1"/>
</dbReference>
<organism evidence="1 2">
    <name type="scientific">Chitinophaga silvisoli</name>
    <dbReference type="NCBI Taxonomy" id="2291814"/>
    <lineage>
        <taxon>Bacteria</taxon>
        <taxon>Pseudomonadati</taxon>
        <taxon>Bacteroidota</taxon>
        <taxon>Chitinophagia</taxon>
        <taxon>Chitinophagales</taxon>
        <taxon>Chitinophagaceae</taxon>
        <taxon>Chitinophaga</taxon>
    </lineage>
</organism>
<dbReference type="AlphaFoldDB" id="A0A3E1P7J8"/>
<proteinExistence type="predicted"/>
<protein>
    <submittedName>
        <fullName evidence="1">Uncharacterized protein</fullName>
    </submittedName>
</protein>
<keyword evidence="2" id="KW-1185">Reference proteome</keyword>